<protein>
    <submittedName>
        <fullName evidence="1">Uncharacterized protein</fullName>
    </submittedName>
</protein>
<name>A0ABD3XKA4_SINWO</name>
<accession>A0ABD3XKA4</accession>
<dbReference type="EMBL" id="JBJQND010000002">
    <property type="protein sequence ID" value="KAL3886170.1"/>
    <property type="molecule type" value="Genomic_DNA"/>
</dbReference>
<proteinExistence type="predicted"/>
<organism evidence="1 2">
    <name type="scientific">Sinanodonta woodiana</name>
    <name type="common">Chinese pond mussel</name>
    <name type="synonym">Anodonta woodiana</name>
    <dbReference type="NCBI Taxonomy" id="1069815"/>
    <lineage>
        <taxon>Eukaryota</taxon>
        <taxon>Metazoa</taxon>
        <taxon>Spiralia</taxon>
        <taxon>Lophotrochozoa</taxon>
        <taxon>Mollusca</taxon>
        <taxon>Bivalvia</taxon>
        <taxon>Autobranchia</taxon>
        <taxon>Heteroconchia</taxon>
        <taxon>Palaeoheterodonta</taxon>
        <taxon>Unionida</taxon>
        <taxon>Unionoidea</taxon>
        <taxon>Unionidae</taxon>
        <taxon>Unioninae</taxon>
        <taxon>Sinanodonta</taxon>
    </lineage>
</organism>
<evidence type="ECO:0000313" key="2">
    <source>
        <dbReference type="Proteomes" id="UP001634394"/>
    </source>
</evidence>
<dbReference type="AlphaFoldDB" id="A0ABD3XKA4"/>
<keyword evidence="2" id="KW-1185">Reference proteome</keyword>
<gene>
    <name evidence="1" type="ORF">ACJMK2_026179</name>
</gene>
<reference evidence="1 2" key="1">
    <citation type="submission" date="2024-11" db="EMBL/GenBank/DDBJ databases">
        <title>Chromosome-level genome assembly of the freshwater bivalve Anodonta woodiana.</title>
        <authorList>
            <person name="Chen X."/>
        </authorList>
    </citation>
    <scope>NUCLEOTIDE SEQUENCE [LARGE SCALE GENOMIC DNA]</scope>
    <source>
        <strain evidence="1">MN2024</strain>
        <tissue evidence="1">Gills</tissue>
    </source>
</reference>
<dbReference type="Proteomes" id="UP001634394">
    <property type="component" value="Unassembled WGS sequence"/>
</dbReference>
<comment type="caution">
    <text evidence="1">The sequence shown here is derived from an EMBL/GenBank/DDBJ whole genome shotgun (WGS) entry which is preliminary data.</text>
</comment>
<sequence>MYILQIDSQVLTELVVNLQTLTNEEISQGISRIQNRLLPVPNPPEMSSRRRYRPQYLNPNRRSMSLHNLMDTTQDSFNPLRDGLSLQGLYSSSHTLDIRPRNGTQYDGPEKRRHLSNCEENQVDEMNSLENGNSIDFLNAKVRKDYKTIRDGHSAEAKSETLNKDVLLLYDDARENITNENSNET</sequence>
<evidence type="ECO:0000313" key="1">
    <source>
        <dbReference type="EMBL" id="KAL3886170.1"/>
    </source>
</evidence>